<dbReference type="CDD" id="cd06260">
    <property type="entry name" value="DUF820-like"/>
    <property type="match status" value="1"/>
</dbReference>
<proteinExistence type="predicted"/>
<organism evidence="2 3">
    <name type="scientific">Tumidithrix elongata BACA0141</name>
    <dbReference type="NCBI Taxonomy" id="2716417"/>
    <lineage>
        <taxon>Bacteria</taxon>
        <taxon>Bacillati</taxon>
        <taxon>Cyanobacteriota</taxon>
        <taxon>Cyanophyceae</taxon>
        <taxon>Pseudanabaenales</taxon>
        <taxon>Pseudanabaenaceae</taxon>
        <taxon>Tumidithrix</taxon>
        <taxon>Tumidithrix elongata</taxon>
    </lineage>
</organism>
<keyword evidence="2" id="KW-0255">Endonuclease</keyword>
<dbReference type="EMBL" id="JAZBJZ010000013">
    <property type="protein sequence ID" value="MEE3716153.1"/>
    <property type="molecule type" value="Genomic_DNA"/>
</dbReference>
<dbReference type="AlphaFoldDB" id="A0AAW9PZ07"/>
<keyword evidence="3" id="KW-1185">Reference proteome</keyword>
<evidence type="ECO:0000259" key="1">
    <source>
        <dbReference type="Pfam" id="PF05685"/>
    </source>
</evidence>
<dbReference type="InterPro" id="IPR011335">
    <property type="entry name" value="Restrct_endonuc-II-like"/>
</dbReference>
<gene>
    <name evidence="2" type="ORF">V2H45_05270</name>
</gene>
<sequence length="235" mass="27003">MLIDLKHLPTSDELLGSDDTPVDNEDQNFVPNVLLFLLEYIWKSRDDWFFAVDMGVYHTTGLNPKVPVVPDGFLSLGVERRKGSGSRKSYVVWEEQDVAPIFTLEVVSQTPGGEYDEKLAIYSKLGVSYYVIYNPKFWQRDGHLPLEVYKLVEGNYQLQLGEPFWMPEIGLGVGRCVLPSDRLQREVLSWFDECGDRYLTTEEHADIERQRADEAQRQVDLLLARLRSLGVSNEE</sequence>
<reference evidence="2" key="1">
    <citation type="submission" date="2024-01" db="EMBL/GenBank/DDBJ databases">
        <title>Bank of Algae and Cyanobacteria of the Azores (BACA) strain genomes.</title>
        <authorList>
            <person name="Luz R."/>
            <person name="Cordeiro R."/>
            <person name="Fonseca A."/>
            <person name="Goncalves V."/>
        </authorList>
    </citation>
    <scope>NUCLEOTIDE SEQUENCE</scope>
    <source>
        <strain evidence="2">BACA0141</strain>
    </source>
</reference>
<accession>A0AAW9PZ07</accession>
<dbReference type="Proteomes" id="UP001333818">
    <property type="component" value="Unassembled WGS sequence"/>
</dbReference>
<keyword evidence="2" id="KW-0540">Nuclease</keyword>
<dbReference type="Pfam" id="PF05685">
    <property type="entry name" value="Uma2"/>
    <property type="match status" value="1"/>
</dbReference>
<protein>
    <submittedName>
        <fullName evidence="2">Uma2 family endonuclease</fullName>
    </submittedName>
</protein>
<evidence type="ECO:0000313" key="3">
    <source>
        <dbReference type="Proteomes" id="UP001333818"/>
    </source>
</evidence>
<name>A0AAW9PZ07_9CYAN</name>
<comment type="caution">
    <text evidence="2">The sequence shown here is derived from an EMBL/GenBank/DDBJ whole genome shotgun (WGS) entry which is preliminary data.</text>
</comment>
<dbReference type="PANTHER" id="PTHR33352:SF3">
    <property type="entry name" value="SLR1612 PROTEIN"/>
    <property type="match status" value="1"/>
</dbReference>
<dbReference type="PANTHER" id="PTHR33352">
    <property type="entry name" value="SLR1095 PROTEIN"/>
    <property type="match status" value="1"/>
</dbReference>
<feature type="domain" description="Putative restriction endonuclease" evidence="1">
    <location>
        <begin position="39"/>
        <end position="161"/>
    </location>
</feature>
<dbReference type="SUPFAM" id="SSF52980">
    <property type="entry name" value="Restriction endonuclease-like"/>
    <property type="match status" value="1"/>
</dbReference>
<evidence type="ECO:0000313" key="2">
    <source>
        <dbReference type="EMBL" id="MEE3716153.1"/>
    </source>
</evidence>
<dbReference type="GO" id="GO:0004519">
    <property type="term" value="F:endonuclease activity"/>
    <property type="evidence" value="ECO:0007669"/>
    <property type="project" value="UniProtKB-KW"/>
</dbReference>
<keyword evidence="2" id="KW-0378">Hydrolase</keyword>
<dbReference type="InterPro" id="IPR008538">
    <property type="entry name" value="Uma2"/>
</dbReference>